<sequence>MTVRVGAGNGANGNFDTHFFAEQDEVGDDGILRLANRYILNSKFPKFLPTWDHSQKYPPLVFHKYLDPALRADPQLPRFLNENVQISKITPRFGSEVRGLQLSSLDAAGKDELALLASQRGVLVFRDQDFASKGPGYFEQYGSHFGKLHVHQTSGAPAGHPYLHVTFRRPDRKEFERVFRDHHSSIRFHSDVSYELQPPSYTFFTVLEGPDGGGDTLFSDATEAFNRLSPPLQDFLSKLHVLHSAKEQAQNAQEQGGIQRREPVAHIHPLVRVHPVLKTKSFFVNRGFTRKIVELKQTESDLLLDFIYNIIENTHDLQLRASWEPGTVTVWDNRRVNHSAIIDWEEPVSRHGVRITPHGERPVEDLKYLNDGDYYTSQAEVDYFTE</sequence>
<keyword evidence="4" id="KW-0223">Dioxygenase</keyword>
<keyword evidence="5" id="KW-0560">Oxidoreductase</keyword>
<dbReference type="Proteomes" id="UP000000591">
    <property type="component" value="Chromosome III"/>
</dbReference>
<evidence type="ECO:0000256" key="3">
    <source>
        <dbReference type="ARBA" id="ARBA00022723"/>
    </source>
</evidence>
<dbReference type="RefSeq" id="NP_983695.2">
    <property type="nucleotide sequence ID" value="NM_209048.2"/>
</dbReference>
<evidence type="ECO:0000256" key="2">
    <source>
        <dbReference type="ARBA" id="ARBA00005896"/>
    </source>
</evidence>
<evidence type="ECO:0000313" key="8">
    <source>
        <dbReference type="EMBL" id="AAS51519.2"/>
    </source>
</evidence>
<dbReference type="GO" id="GO:0046872">
    <property type="term" value="F:metal ion binding"/>
    <property type="evidence" value="ECO:0007669"/>
    <property type="project" value="UniProtKB-KW"/>
</dbReference>
<dbReference type="FunFam" id="3.60.130.10:FF:000003">
    <property type="entry name" value="Alpha-ketoglutarate-dependent taurine dioxygenase"/>
    <property type="match status" value="1"/>
</dbReference>
<evidence type="ECO:0000259" key="7">
    <source>
        <dbReference type="Pfam" id="PF02668"/>
    </source>
</evidence>
<dbReference type="InterPro" id="IPR051323">
    <property type="entry name" value="AtsK-like"/>
</dbReference>
<evidence type="ECO:0000256" key="1">
    <source>
        <dbReference type="ARBA" id="ARBA00001954"/>
    </source>
</evidence>
<proteinExistence type="inferred from homology"/>
<keyword evidence="9" id="KW-1185">Reference proteome</keyword>
<comment type="cofactor">
    <cofactor evidence="1">
        <name>Fe(2+)</name>
        <dbReference type="ChEBI" id="CHEBI:29033"/>
    </cofactor>
</comment>
<evidence type="ECO:0000256" key="4">
    <source>
        <dbReference type="ARBA" id="ARBA00022964"/>
    </source>
</evidence>
<dbReference type="GO" id="GO:0005737">
    <property type="term" value="C:cytoplasm"/>
    <property type="evidence" value="ECO:0000318"/>
    <property type="project" value="GO_Central"/>
</dbReference>
<dbReference type="InterPro" id="IPR042098">
    <property type="entry name" value="TauD-like_sf"/>
</dbReference>
<dbReference type="FunCoup" id="Q75BH8">
    <property type="interactions" value="21"/>
</dbReference>
<dbReference type="HOGENOM" id="CLU_036005_0_0_1"/>
<gene>
    <name evidence="8" type="ORF">AGOS_ACR293C</name>
</gene>
<name>Q75BH8_EREGS</name>
<dbReference type="Gene3D" id="3.60.130.10">
    <property type="entry name" value="Clavaminate synthase-like"/>
    <property type="match status" value="1"/>
</dbReference>
<evidence type="ECO:0000256" key="6">
    <source>
        <dbReference type="ARBA" id="ARBA00023004"/>
    </source>
</evidence>
<dbReference type="OMA" id="YENAWHS"/>
<dbReference type="PANTHER" id="PTHR30468">
    <property type="entry name" value="ALPHA-KETOGLUTARATE-DEPENDENT SULFONATE DIOXYGENASE"/>
    <property type="match status" value="1"/>
</dbReference>
<reference evidence="9" key="2">
    <citation type="journal article" date="2013" name="G3 (Bethesda)">
        <title>Genomes of Ashbya fungi isolated from insects reveal four mating-type loci, numerous translocations, lack of transposons, and distinct gene duplications.</title>
        <authorList>
            <person name="Dietrich F.S."/>
            <person name="Voegeli S."/>
            <person name="Kuo S."/>
            <person name="Philippsen P."/>
        </authorList>
    </citation>
    <scope>GENOME REANNOTATION</scope>
    <source>
        <strain evidence="9">ATCC 10895 / CBS 109.51 / FGSC 9923 / NRRL Y-1056</strain>
    </source>
</reference>
<dbReference type="InParanoid" id="Q75BH8"/>
<organism evidence="8 9">
    <name type="scientific">Eremothecium gossypii (strain ATCC 10895 / CBS 109.51 / FGSC 9923 / NRRL Y-1056)</name>
    <name type="common">Yeast</name>
    <name type="synonym">Ashbya gossypii</name>
    <dbReference type="NCBI Taxonomy" id="284811"/>
    <lineage>
        <taxon>Eukaryota</taxon>
        <taxon>Fungi</taxon>
        <taxon>Dikarya</taxon>
        <taxon>Ascomycota</taxon>
        <taxon>Saccharomycotina</taxon>
        <taxon>Saccharomycetes</taxon>
        <taxon>Saccharomycetales</taxon>
        <taxon>Saccharomycetaceae</taxon>
        <taxon>Eremothecium</taxon>
    </lineage>
</organism>
<evidence type="ECO:0000313" key="9">
    <source>
        <dbReference type="Proteomes" id="UP000000591"/>
    </source>
</evidence>
<dbReference type="KEGG" id="ago:AGOS_ACR293C"/>
<dbReference type="EMBL" id="AE016816">
    <property type="protein sequence ID" value="AAS51519.2"/>
    <property type="molecule type" value="Genomic_DNA"/>
</dbReference>
<dbReference type="PANTHER" id="PTHR30468:SF1">
    <property type="entry name" value="ALPHA-KETOGLUTARATE-DEPENDENT SULFONATE DIOXYGENASE"/>
    <property type="match status" value="1"/>
</dbReference>
<dbReference type="OrthoDB" id="10257314at2759"/>
<dbReference type="Pfam" id="PF02668">
    <property type="entry name" value="TauD"/>
    <property type="match status" value="1"/>
</dbReference>
<dbReference type="GO" id="GO:0000907">
    <property type="term" value="F:sulfonate dioxygenase activity"/>
    <property type="evidence" value="ECO:0000318"/>
    <property type="project" value="GO_Central"/>
</dbReference>
<keyword evidence="6" id="KW-0408">Iron</keyword>
<comment type="similarity">
    <text evidence="2">Belongs to the TfdA dioxygenase family.</text>
</comment>
<dbReference type="GO" id="GO:0044273">
    <property type="term" value="P:sulfur compound catabolic process"/>
    <property type="evidence" value="ECO:0000318"/>
    <property type="project" value="GO_Central"/>
</dbReference>
<reference evidence="8 9" key="1">
    <citation type="journal article" date="2004" name="Science">
        <title>The Ashbya gossypii genome as a tool for mapping the ancient Saccharomyces cerevisiae genome.</title>
        <authorList>
            <person name="Dietrich F.S."/>
            <person name="Voegeli S."/>
            <person name="Brachat S."/>
            <person name="Lerch A."/>
            <person name="Gates K."/>
            <person name="Steiner S."/>
            <person name="Mohr C."/>
            <person name="Pohlmann R."/>
            <person name="Luedi P."/>
            <person name="Choi S."/>
            <person name="Wing R.A."/>
            <person name="Flavier A."/>
            <person name="Gaffney T.D."/>
            <person name="Philippsen P."/>
        </authorList>
    </citation>
    <scope>NUCLEOTIDE SEQUENCE [LARGE SCALE GENOMIC DNA]</scope>
    <source>
        <strain evidence="9">ATCC 10895 / CBS 109.51 / FGSC 9923 / NRRL Y-1056</strain>
    </source>
</reference>
<dbReference type="InterPro" id="IPR003819">
    <property type="entry name" value="TauD/TfdA-like"/>
</dbReference>
<keyword evidence="3" id="KW-0479">Metal-binding</keyword>
<protein>
    <submittedName>
        <fullName evidence="8">ACR293Cp</fullName>
    </submittedName>
</protein>
<accession>Q75BH8</accession>
<dbReference type="AlphaFoldDB" id="Q75BH8"/>
<dbReference type="SUPFAM" id="SSF51197">
    <property type="entry name" value="Clavaminate synthase-like"/>
    <property type="match status" value="1"/>
</dbReference>
<dbReference type="GeneID" id="4619830"/>
<dbReference type="eggNOG" id="ENOG502QT05">
    <property type="taxonomic scope" value="Eukaryota"/>
</dbReference>
<evidence type="ECO:0000256" key="5">
    <source>
        <dbReference type="ARBA" id="ARBA00023002"/>
    </source>
</evidence>
<feature type="domain" description="TauD/TfdA-like" evidence="7">
    <location>
        <begin position="86"/>
        <end position="356"/>
    </location>
</feature>